<evidence type="ECO:0000256" key="3">
    <source>
        <dbReference type="ARBA" id="ARBA00023054"/>
    </source>
</evidence>
<evidence type="ECO:0000256" key="1">
    <source>
        <dbReference type="ARBA" id="ARBA00006461"/>
    </source>
</evidence>
<name>A0A9D3TEW5_MEGAT</name>
<dbReference type="GO" id="GO:0042393">
    <property type="term" value="F:histone binding"/>
    <property type="evidence" value="ECO:0007669"/>
    <property type="project" value="TreeGrafter"/>
</dbReference>
<reference evidence="7" key="1">
    <citation type="submission" date="2021-01" db="EMBL/GenBank/DDBJ databases">
        <authorList>
            <person name="Zahm M."/>
            <person name="Roques C."/>
            <person name="Cabau C."/>
            <person name="Klopp C."/>
            <person name="Donnadieu C."/>
            <person name="Jouanno E."/>
            <person name="Lampietro C."/>
            <person name="Louis A."/>
            <person name="Herpin A."/>
            <person name="Echchiki A."/>
            <person name="Berthelot C."/>
            <person name="Parey E."/>
            <person name="Roest-Crollius H."/>
            <person name="Braasch I."/>
            <person name="Postlethwait J."/>
            <person name="Bobe J."/>
            <person name="Montfort J."/>
            <person name="Bouchez O."/>
            <person name="Begum T."/>
            <person name="Mejri S."/>
            <person name="Adams A."/>
            <person name="Chen W.-J."/>
            <person name="Guiguen Y."/>
        </authorList>
    </citation>
    <scope>NUCLEOTIDE SEQUENCE</scope>
    <source>
        <strain evidence="7">YG-15Mar2019-1</strain>
        <tissue evidence="7">Brain</tissue>
    </source>
</reference>
<organism evidence="7 8">
    <name type="scientific">Megalops atlanticus</name>
    <name type="common">Tarpon</name>
    <name type="synonym">Clupea gigantea</name>
    <dbReference type="NCBI Taxonomy" id="7932"/>
    <lineage>
        <taxon>Eukaryota</taxon>
        <taxon>Metazoa</taxon>
        <taxon>Chordata</taxon>
        <taxon>Craniata</taxon>
        <taxon>Vertebrata</taxon>
        <taxon>Euteleostomi</taxon>
        <taxon>Actinopterygii</taxon>
        <taxon>Neopterygii</taxon>
        <taxon>Teleostei</taxon>
        <taxon>Elopiformes</taxon>
        <taxon>Megalopidae</taxon>
        <taxon>Megalops</taxon>
    </lineage>
</organism>
<dbReference type="OrthoDB" id="6259853at2759"/>
<evidence type="ECO:0000256" key="4">
    <source>
        <dbReference type="SAM" id="Coils"/>
    </source>
</evidence>
<protein>
    <recommendedName>
        <fullName evidence="2">Protein SPT2 homolog</fullName>
    </recommendedName>
</protein>
<feature type="domain" description="SPT2 homolog N-terminal" evidence="6">
    <location>
        <begin position="3"/>
        <end position="92"/>
    </location>
</feature>
<feature type="compositionally biased region" description="Pro residues" evidence="5">
    <location>
        <begin position="503"/>
        <end position="524"/>
    </location>
</feature>
<dbReference type="GO" id="GO:0006360">
    <property type="term" value="P:transcription by RNA polymerase I"/>
    <property type="evidence" value="ECO:0007669"/>
    <property type="project" value="TreeGrafter"/>
</dbReference>
<dbReference type="GO" id="GO:0005730">
    <property type="term" value="C:nucleolus"/>
    <property type="evidence" value="ECO:0007669"/>
    <property type="project" value="TreeGrafter"/>
</dbReference>
<feature type="compositionally biased region" description="Basic and acidic residues" evidence="5">
    <location>
        <begin position="82"/>
        <end position="95"/>
    </location>
</feature>
<feature type="region of interest" description="Disordered" evidence="5">
    <location>
        <begin position="19"/>
        <end position="43"/>
    </location>
</feature>
<feature type="compositionally biased region" description="Basic and acidic residues" evidence="5">
    <location>
        <begin position="239"/>
        <end position="255"/>
    </location>
</feature>
<feature type="region of interest" description="Disordered" evidence="5">
    <location>
        <begin position="205"/>
        <end position="528"/>
    </location>
</feature>
<feature type="compositionally biased region" description="Polar residues" evidence="5">
    <location>
        <begin position="325"/>
        <end position="345"/>
    </location>
</feature>
<proteinExistence type="inferred from homology"/>
<evidence type="ECO:0000313" key="8">
    <source>
        <dbReference type="Proteomes" id="UP001046870"/>
    </source>
</evidence>
<dbReference type="Proteomes" id="UP001046870">
    <property type="component" value="Chromosome 7"/>
</dbReference>
<dbReference type="Pfam" id="PF08243">
    <property type="entry name" value="SPT2"/>
    <property type="match status" value="1"/>
</dbReference>
<dbReference type="PANTHER" id="PTHR22691:SF8">
    <property type="entry name" value="PROTEIN SPT2 HOMOLOG"/>
    <property type="match status" value="1"/>
</dbReference>
<feature type="compositionally biased region" description="Basic and acidic residues" evidence="5">
    <location>
        <begin position="106"/>
        <end position="122"/>
    </location>
</feature>
<keyword evidence="8" id="KW-1185">Reference proteome</keyword>
<dbReference type="PANTHER" id="PTHR22691">
    <property type="entry name" value="YEAST SPT2-RELATED"/>
    <property type="match status" value="1"/>
</dbReference>
<feature type="coiled-coil region" evidence="4">
    <location>
        <begin position="593"/>
        <end position="624"/>
    </location>
</feature>
<dbReference type="AlphaFoldDB" id="A0A9D3TEW5"/>
<evidence type="ECO:0000256" key="2">
    <source>
        <dbReference type="ARBA" id="ARBA00013786"/>
    </source>
</evidence>
<feature type="coiled-coil region" evidence="4">
    <location>
        <begin position="50"/>
        <end position="79"/>
    </location>
</feature>
<feature type="compositionally biased region" description="Low complexity" evidence="5">
    <location>
        <begin position="153"/>
        <end position="165"/>
    </location>
</feature>
<keyword evidence="3 4" id="KW-0175">Coiled coil</keyword>
<comment type="caution">
    <text evidence="7">The sequence shown here is derived from an EMBL/GenBank/DDBJ whole genome shotgun (WGS) entry which is preliminary data.</text>
</comment>
<dbReference type="InterPro" id="IPR013256">
    <property type="entry name" value="Chromatin_SPT2"/>
</dbReference>
<dbReference type="SMART" id="SM00784">
    <property type="entry name" value="SPT2"/>
    <property type="match status" value="1"/>
</dbReference>
<feature type="compositionally biased region" description="Polar residues" evidence="5">
    <location>
        <begin position="488"/>
        <end position="498"/>
    </location>
</feature>
<dbReference type="GO" id="GO:0006334">
    <property type="term" value="P:nucleosome assembly"/>
    <property type="evidence" value="ECO:0007669"/>
    <property type="project" value="TreeGrafter"/>
</dbReference>
<comment type="similarity">
    <text evidence="1">Belongs to the SPT2 family.</text>
</comment>
<feature type="compositionally biased region" description="Low complexity" evidence="5">
    <location>
        <begin position="293"/>
        <end position="305"/>
    </location>
</feature>
<accession>A0A9D3TEW5</accession>
<dbReference type="InterPro" id="IPR054552">
    <property type="entry name" value="SPT2_N"/>
</dbReference>
<sequence>MSMDFENVLSIATQNQGLSSVPKRYSLQAGPPKKDPKVKGVKSSAIQAFLKKKEVERKQKELESRKQKEELLAKRVELKSDRKARAMASRTKDNFKGYNGIPMVEQPKRRQVKSEMAEEHHKSMPVGQHYIDKHECAQFESESRPVKKAAEVPSKNSKKPSGPGKAAPPPMNFCELLQLAEKKQYEPVELKPVKKTEERYRTAAELKELEMERKVKRGTEAGLEKDRKTQAASSSSKKSMPDKEVRNEKLHKSSTEKPLPSGVNKKPKPHTPSEGERLAGSTKPSQSNRPKHASSGSSSSGAFSGKTAAKPSSQVLAKQFAPKPSSGQKPSTTSDLNQRKGNSSLPPKKSSGLGPRLPAAHGLAPERASSMVKTRPGSNTQVRPGPGPSGRPGLAAPPRPTKGEPEQPGKGLLTRPGSTGQMRPATGGPQRQMSNPQARPGGHSQVHPGGSGGIRPMSKGPQKPGGSIQGRPVNGTGLGPGRPKCTVVSETISSTSDFTPRPRMGPRPPPGHRPIMRPGPPLPPITSSYKRKYEDVEDEYDSEMEDFIDDEGEDQSEISKHIREIFGYDRSKYKEESDYALRFMESSWREQQKEEARSLKLAVLEDLEEEQREQEELKQCAKRKKR</sequence>
<dbReference type="Pfam" id="PF22878">
    <property type="entry name" value="SPT2_N"/>
    <property type="match status" value="1"/>
</dbReference>
<dbReference type="EMBL" id="JAFDVH010000007">
    <property type="protein sequence ID" value="KAG7473809.1"/>
    <property type="molecule type" value="Genomic_DNA"/>
</dbReference>
<feature type="compositionally biased region" description="Pro residues" evidence="5">
    <location>
        <begin position="385"/>
        <end position="400"/>
    </location>
</feature>
<evidence type="ECO:0000256" key="5">
    <source>
        <dbReference type="SAM" id="MobiDB-lite"/>
    </source>
</evidence>
<evidence type="ECO:0000313" key="7">
    <source>
        <dbReference type="EMBL" id="KAG7473809.1"/>
    </source>
</evidence>
<dbReference type="GO" id="GO:0003677">
    <property type="term" value="F:DNA binding"/>
    <property type="evidence" value="ECO:0007669"/>
    <property type="project" value="TreeGrafter"/>
</dbReference>
<feature type="compositionally biased region" description="Basic and acidic residues" evidence="5">
    <location>
        <begin position="130"/>
        <end position="150"/>
    </location>
</feature>
<feature type="compositionally biased region" description="Basic and acidic residues" evidence="5">
    <location>
        <begin position="205"/>
        <end position="229"/>
    </location>
</feature>
<gene>
    <name evidence="7" type="ORF">MATL_G00099730</name>
</gene>
<feature type="region of interest" description="Disordered" evidence="5">
    <location>
        <begin position="82"/>
        <end position="173"/>
    </location>
</feature>
<evidence type="ECO:0000259" key="6">
    <source>
        <dbReference type="Pfam" id="PF22878"/>
    </source>
</evidence>